<evidence type="ECO:0000313" key="3">
    <source>
        <dbReference type="Proteomes" id="UP000297280"/>
    </source>
</evidence>
<dbReference type="Pfam" id="PF20150">
    <property type="entry name" value="2EXR"/>
    <property type="match status" value="1"/>
</dbReference>
<comment type="caution">
    <text evidence="2">The sequence shown here is derived from an EMBL/GenBank/DDBJ whole genome shotgun (WGS) entry which is preliminary data.</text>
</comment>
<name>A0A4Z1K763_9HELO</name>
<dbReference type="EMBL" id="PQXO01001218">
    <property type="protein sequence ID" value="TGO81286.1"/>
    <property type="molecule type" value="Genomic_DNA"/>
</dbReference>
<evidence type="ECO:0000313" key="2">
    <source>
        <dbReference type="EMBL" id="TGO81286.1"/>
    </source>
</evidence>
<dbReference type="PANTHER" id="PTHR35910">
    <property type="entry name" value="2EXR DOMAIN-CONTAINING PROTEIN"/>
    <property type="match status" value="1"/>
</dbReference>
<sequence>MKTTTTTSPSTFPLFSRLAVELRTEIWKESLPSEFPPALYFYKRGCWQPRIFTESDPGYCDEVSEKFSTKDLNRNFEFRYDLLDNILVPTPLLFVNHEARKITLTWAHSHGIEIYGDPTFPRLSLPFNPLQDILYVSPDKLDDLFIEPHDRSSEADMINLTHGTFNGVKRLAVPESMLGVYFPMATFDGLSDYYNFEAIYVIINRPPGLRSVDNDFHVQSRWECEDLPSCTFVFDSKRSVFELNDNEDNEGDQLYLWTQEAEEYLTPEFITNSPSVREIQLVEAVKG</sequence>
<dbReference type="AlphaFoldDB" id="A0A4Z1K763"/>
<proteinExistence type="predicted"/>
<gene>
    <name evidence="2" type="ORF">BPOR_1225g00010</name>
</gene>
<reference evidence="2 3" key="1">
    <citation type="submission" date="2017-12" db="EMBL/GenBank/DDBJ databases">
        <title>Comparative genomics of Botrytis spp.</title>
        <authorList>
            <person name="Valero-Jimenez C.A."/>
            <person name="Tapia P."/>
            <person name="Veloso J."/>
            <person name="Silva-Moreno E."/>
            <person name="Staats M."/>
            <person name="Valdes J.H."/>
            <person name="Van Kan J.A.L."/>
        </authorList>
    </citation>
    <scope>NUCLEOTIDE SEQUENCE [LARGE SCALE GENOMIC DNA]</scope>
    <source>
        <strain evidence="2 3">MUCL3349</strain>
    </source>
</reference>
<keyword evidence="3" id="KW-1185">Reference proteome</keyword>
<dbReference type="PANTHER" id="PTHR35910:SF6">
    <property type="entry name" value="2EXR DOMAIN-CONTAINING PROTEIN"/>
    <property type="match status" value="1"/>
</dbReference>
<dbReference type="InterPro" id="IPR045518">
    <property type="entry name" value="2EXR"/>
</dbReference>
<feature type="domain" description="2EXR" evidence="1">
    <location>
        <begin position="12"/>
        <end position="134"/>
    </location>
</feature>
<evidence type="ECO:0000259" key="1">
    <source>
        <dbReference type="Pfam" id="PF20150"/>
    </source>
</evidence>
<protein>
    <recommendedName>
        <fullName evidence="1">2EXR domain-containing protein</fullName>
    </recommendedName>
</protein>
<dbReference type="Proteomes" id="UP000297280">
    <property type="component" value="Unassembled WGS sequence"/>
</dbReference>
<organism evidence="2 3">
    <name type="scientific">Botrytis porri</name>
    <dbReference type="NCBI Taxonomy" id="87229"/>
    <lineage>
        <taxon>Eukaryota</taxon>
        <taxon>Fungi</taxon>
        <taxon>Dikarya</taxon>
        <taxon>Ascomycota</taxon>
        <taxon>Pezizomycotina</taxon>
        <taxon>Leotiomycetes</taxon>
        <taxon>Helotiales</taxon>
        <taxon>Sclerotiniaceae</taxon>
        <taxon>Botrytis</taxon>
    </lineage>
</organism>
<accession>A0A4Z1K763</accession>